<keyword evidence="1" id="KW-0472">Membrane</keyword>
<evidence type="ECO:0000313" key="2">
    <source>
        <dbReference type="EMBL" id="AMK78039.1"/>
    </source>
</evidence>
<name>A0A126T7H5_9GAMM</name>
<keyword evidence="1" id="KW-1133">Transmembrane helix</keyword>
<dbReference type="EMBL" id="CP014476">
    <property type="protein sequence ID" value="AMK78039.1"/>
    <property type="molecule type" value="Genomic_DNA"/>
</dbReference>
<evidence type="ECO:0008006" key="4">
    <source>
        <dbReference type="Google" id="ProtNLM"/>
    </source>
</evidence>
<sequence>MADKTVSKHLTNLERQFAATDPVLQKTAKIFQELDEIEFELGLIDNDETTARKTSWWPIISTLGGYSPAKSDFVNRYLGVQLHTARHKFTVLQYTPQANTATLPGTALDADHRLPFYQISRQIDLVTSGEGSKLNSYLELVTVNSGKLKNKLLIDTPVLNPAAENLVSGLLRKYVIGISDLVLVFNDLFEADADLIKDTLAEIVAHQDANKFIFVIDHSEITIDALKSQEIAASWQRRLAELGIHTGQFIVLSQSGDTSLFDQRFNNINNDRSYRILGTLENSIRAIDDTIFPEVEEALTTWKDRCNASTLIVLGFVVMLMLFAEIAVGILELLLDPLIGPAIVAVLIGVLTPLHIIVSRVHAKFLIKHLHKRRKQLNLSEDLAGLFEKSLSFWRILMPITDPVGKNKKNRKKLNALIEQSKDLVQALNDQFSHSQQPEYRSQYDAYSYVDQEESN</sequence>
<proteinExistence type="predicted"/>
<dbReference type="OrthoDB" id="8541181at2"/>
<dbReference type="RefSeq" id="WP_036273294.1">
    <property type="nucleotide sequence ID" value="NZ_CP014476.1"/>
</dbReference>
<reference evidence="2 3" key="1">
    <citation type="journal article" date="2015" name="Environ. Microbiol.">
        <title>Methane oxidation coupled to nitrate reduction under hypoxia by the Gammaproteobacterium Methylomonas denitrificans, sp. nov. type strain FJG1.</title>
        <authorList>
            <person name="Kits K.D."/>
            <person name="Klotz M.G."/>
            <person name="Stein L.Y."/>
        </authorList>
    </citation>
    <scope>NUCLEOTIDE SEQUENCE [LARGE SCALE GENOMIC DNA]</scope>
    <source>
        <strain evidence="2 3">FJG1</strain>
    </source>
</reference>
<keyword evidence="1" id="KW-0812">Transmembrane</keyword>
<dbReference type="STRING" id="1538553.JT25_016395"/>
<evidence type="ECO:0000313" key="3">
    <source>
        <dbReference type="Proteomes" id="UP000030512"/>
    </source>
</evidence>
<dbReference type="AlphaFoldDB" id="A0A126T7H5"/>
<feature type="transmembrane region" description="Helical" evidence="1">
    <location>
        <begin position="337"/>
        <end position="358"/>
    </location>
</feature>
<gene>
    <name evidence="2" type="ORF">JT25_016395</name>
</gene>
<dbReference type="KEGG" id="mdn:JT25_016395"/>
<accession>A0A126T7H5</accession>
<organism evidence="2 3">
    <name type="scientific">Methylomonas denitrificans</name>
    <dbReference type="NCBI Taxonomy" id="1538553"/>
    <lineage>
        <taxon>Bacteria</taxon>
        <taxon>Pseudomonadati</taxon>
        <taxon>Pseudomonadota</taxon>
        <taxon>Gammaproteobacteria</taxon>
        <taxon>Methylococcales</taxon>
        <taxon>Methylococcaceae</taxon>
        <taxon>Methylomonas</taxon>
    </lineage>
</organism>
<dbReference type="InterPro" id="IPR027417">
    <property type="entry name" value="P-loop_NTPase"/>
</dbReference>
<evidence type="ECO:0000256" key="1">
    <source>
        <dbReference type="SAM" id="Phobius"/>
    </source>
</evidence>
<dbReference type="Gene3D" id="3.40.50.300">
    <property type="entry name" value="P-loop containing nucleotide triphosphate hydrolases"/>
    <property type="match status" value="1"/>
</dbReference>
<dbReference type="Proteomes" id="UP000030512">
    <property type="component" value="Chromosome"/>
</dbReference>
<keyword evidence="3" id="KW-1185">Reference proteome</keyword>
<protein>
    <recommendedName>
        <fullName evidence="4">Dynamin family protein</fullName>
    </recommendedName>
</protein>
<feature type="transmembrane region" description="Helical" evidence="1">
    <location>
        <begin position="311"/>
        <end position="331"/>
    </location>
</feature>